<protein>
    <submittedName>
        <fullName evidence="1">Uncharacterized protein</fullName>
    </submittedName>
</protein>
<evidence type="ECO:0000313" key="1">
    <source>
        <dbReference type="EMBL" id="QLY80369.1"/>
    </source>
</evidence>
<accession>A0A7D6VRL3</accession>
<name>A0A7D6VRL3_9CLOT</name>
<proteinExistence type="predicted"/>
<dbReference type="KEGG" id="cint:HZF06_01950"/>
<dbReference type="EMBL" id="CP059378">
    <property type="protein sequence ID" value="QLY80369.1"/>
    <property type="molecule type" value="Genomic_DNA"/>
</dbReference>
<reference evidence="1 2" key="1">
    <citation type="submission" date="2020-07" db="EMBL/GenBank/DDBJ databases">
        <title>Electron transfer.</title>
        <authorList>
            <person name="Huang L."/>
            <person name="Liu X."/>
            <person name="Zhou S."/>
        </authorList>
    </citation>
    <scope>NUCLEOTIDE SEQUENCE [LARGE SCALE GENOMIC DNA]</scope>
    <source>
        <strain evidence="1 2">Lx1</strain>
    </source>
</reference>
<dbReference type="AlphaFoldDB" id="A0A7D6VRL3"/>
<evidence type="ECO:0000313" key="2">
    <source>
        <dbReference type="Proteomes" id="UP000512286"/>
    </source>
</evidence>
<organism evidence="1 2">
    <name type="scientific">Clostridium intestinale</name>
    <dbReference type="NCBI Taxonomy" id="36845"/>
    <lineage>
        <taxon>Bacteria</taxon>
        <taxon>Bacillati</taxon>
        <taxon>Bacillota</taxon>
        <taxon>Clostridia</taxon>
        <taxon>Eubacteriales</taxon>
        <taxon>Clostridiaceae</taxon>
        <taxon>Clostridium</taxon>
    </lineage>
</organism>
<sequence>MYHLMEELRIKGDEDVFIRIFIRSYTVDEAKEVYQNLINKTNQFIKTEKIEKIEPYWKYDDTHVIETNILLNCNLGSTQFEEFLYKISDKWTFLGIPVDNAIASLTTQDCKYIINGIDMIDIFY</sequence>
<dbReference type="Proteomes" id="UP000512286">
    <property type="component" value="Chromosome"/>
</dbReference>
<gene>
    <name evidence="1" type="ORF">HZF06_01950</name>
</gene>